<sequence>MNAGVDRLEIDMDKQKVTVMGYVDKRKVLKVVRRIGRKAEFWPFPYHTEYYPYAAQYLDEATFSSTYNYYMHGYNESMHGYFPNLPYSTIDDKITYSFNEENVNACTIM</sequence>
<comment type="caution">
    <text evidence="1">The sequence shown here is derived from an EMBL/GenBank/DDBJ whole genome shotgun (WGS) entry which is preliminary data.</text>
</comment>
<keyword evidence="2" id="KW-1185">Reference proteome</keyword>
<gene>
    <name evidence="1" type="ORF">M9H77_28396</name>
</gene>
<protein>
    <submittedName>
        <fullName evidence="1">Uncharacterized protein</fullName>
    </submittedName>
</protein>
<dbReference type="EMBL" id="CM044706">
    <property type="protein sequence ID" value="KAI5659603.1"/>
    <property type="molecule type" value="Genomic_DNA"/>
</dbReference>
<organism evidence="1 2">
    <name type="scientific">Catharanthus roseus</name>
    <name type="common">Madagascar periwinkle</name>
    <name type="synonym">Vinca rosea</name>
    <dbReference type="NCBI Taxonomy" id="4058"/>
    <lineage>
        <taxon>Eukaryota</taxon>
        <taxon>Viridiplantae</taxon>
        <taxon>Streptophyta</taxon>
        <taxon>Embryophyta</taxon>
        <taxon>Tracheophyta</taxon>
        <taxon>Spermatophyta</taxon>
        <taxon>Magnoliopsida</taxon>
        <taxon>eudicotyledons</taxon>
        <taxon>Gunneridae</taxon>
        <taxon>Pentapetalae</taxon>
        <taxon>asterids</taxon>
        <taxon>lamiids</taxon>
        <taxon>Gentianales</taxon>
        <taxon>Apocynaceae</taxon>
        <taxon>Rauvolfioideae</taxon>
        <taxon>Vinceae</taxon>
        <taxon>Catharanthinae</taxon>
        <taxon>Catharanthus</taxon>
    </lineage>
</organism>
<evidence type="ECO:0000313" key="1">
    <source>
        <dbReference type="EMBL" id="KAI5659603.1"/>
    </source>
</evidence>
<accession>A0ACC0AJI3</accession>
<dbReference type="Proteomes" id="UP001060085">
    <property type="component" value="Linkage Group LG06"/>
</dbReference>
<proteinExistence type="predicted"/>
<reference evidence="2" key="1">
    <citation type="journal article" date="2023" name="Nat. Plants">
        <title>Single-cell RNA sequencing provides a high-resolution roadmap for understanding the multicellular compartmentation of specialized metabolism.</title>
        <authorList>
            <person name="Sun S."/>
            <person name="Shen X."/>
            <person name="Li Y."/>
            <person name="Li Y."/>
            <person name="Wang S."/>
            <person name="Li R."/>
            <person name="Zhang H."/>
            <person name="Shen G."/>
            <person name="Guo B."/>
            <person name="Wei J."/>
            <person name="Xu J."/>
            <person name="St-Pierre B."/>
            <person name="Chen S."/>
            <person name="Sun C."/>
        </authorList>
    </citation>
    <scope>NUCLEOTIDE SEQUENCE [LARGE SCALE GENOMIC DNA]</scope>
</reference>
<evidence type="ECO:0000313" key="2">
    <source>
        <dbReference type="Proteomes" id="UP001060085"/>
    </source>
</evidence>
<name>A0ACC0AJI3_CATRO</name>